<dbReference type="InterPro" id="IPR005119">
    <property type="entry name" value="LysR_subst-bd"/>
</dbReference>
<dbReference type="InterPro" id="IPR036388">
    <property type="entry name" value="WH-like_DNA-bd_sf"/>
</dbReference>
<dbReference type="InterPro" id="IPR050950">
    <property type="entry name" value="HTH-type_LysR_regulators"/>
</dbReference>
<dbReference type="PRINTS" id="PR00039">
    <property type="entry name" value="HTHLYSR"/>
</dbReference>
<comment type="similarity">
    <text evidence="2">Belongs to the LysR transcriptional regulatory family.</text>
</comment>
<dbReference type="GO" id="GO:0005829">
    <property type="term" value="C:cytosol"/>
    <property type="evidence" value="ECO:0007669"/>
    <property type="project" value="TreeGrafter"/>
</dbReference>
<dbReference type="OrthoDB" id="464481at2"/>
<dbReference type="Pfam" id="PF00126">
    <property type="entry name" value="HTH_1"/>
    <property type="match status" value="1"/>
</dbReference>
<evidence type="ECO:0000313" key="8">
    <source>
        <dbReference type="Proteomes" id="UP000057737"/>
    </source>
</evidence>
<dbReference type="GO" id="GO:0003677">
    <property type="term" value="F:DNA binding"/>
    <property type="evidence" value="ECO:0007669"/>
    <property type="project" value="UniProtKB-KW"/>
</dbReference>
<evidence type="ECO:0000256" key="5">
    <source>
        <dbReference type="ARBA" id="ARBA00023163"/>
    </source>
</evidence>
<dbReference type="EMBL" id="LNCU01000096">
    <property type="protein sequence ID" value="KWV50150.1"/>
    <property type="molecule type" value="Genomic_DNA"/>
</dbReference>
<evidence type="ECO:0000313" key="7">
    <source>
        <dbReference type="EMBL" id="KWV50150.1"/>
    </source>
</evidence>
<dbReference type="PROSITE" id="PS50931">
    <property type="entry name" value="HTH_LYSR"/>
    <property type="match status" value="1"/>
</dbReference>
<evidence type="ECO:0000256" key="4">
    <source>
        <dbReference type="ARBA" id="ARBA00023125"/>
    </source>
</evidence>
<dbReference type="InterPro" id="IPR036390">
    <property type="entry name" value="WH_DNA-bd_sf"/>
</dbReference>
<dbReference type="GO" id="GO:0003700">
    <property type="term" value="F:DNA-binding transcription factor activity"/>
    <property type="evidence" value="ECO:0007669"/>
    <property type="project" value="InterPro"/>
</dbReference>
<name>A0A125Q770_9BRAD</name>
<evidence type="ECO:0000256" key="1">
    <source>
        <dbReference type="ARBA" id="ARBA00003502"/>
    </source>
</evidence>
<dbReference type="PANTHER" id="PTHR30419">
    <property type="entry name" value="HTH-TYPE TRANSCRIPTIONAL REGULATOR YBHD"/>
    <property type="match status" value="1"/>
</dbReference>
<proteinExistence type="inferred from homology"/>
<dbReference type="AlphaFoldDB" id="A0A125Q770"/>
<dbReference type="Proteomes" id="UP000057737">
    <property type="component" value="Unassembled WGS sequence"/>
</dbReference>
<gene>
    <name evidence="7" type="ORF">AS156_14360</name>
</gene>
<dbReference type="SUPFAM" id="SSF53850">
    <property type="entry name" value="Periplasmic binding protein-like II"/>
    <property type="match status" value="1"/>
</dbReference>
<dbReference type="RefSeq" id="WP_066511722.1">
    <property type="nucleotide sequence ID" value="NZ_LNCU01000096.1"/>
</dbReference>
<reference evidence="7 8" key="1">
    <citation type="submission" date="2015-11" db="EMBL/GenBank/DDBJ databases">
        <title>Draft Genome Sequence of the Strain BR 10303 (Bradyrhizobium sp.) isolated from nodules of Centrolobium paraense.</title>
        <authorList>
            <person name="Zelli J.E."/>
            <person name="Simoes-Araujo J.L."/>
            <person name="Barauna A.C."/>
            <person name="Silva K."/>
        </authorList>
    </citation>
    <scope>NUCLEOTIDE SEQUENCE [LARGE SCALE GENOMIC DNA]</scope>
    <source>
        <strain evidence="7 8">BR 10303</strain>
    </source>
</reference>
<organism evidence="7 8">
    <name type="scientific">Bradyrhizobium macuxiense</name>
    <dbReference type="NCBI Taxonomy" id="1755647"/>
    <lineage>
        <taxon>Bacteria</taxon>
        <taxon>Pseudomonadati</taxon>
        <taxon>Pseudomonadota</taxon>
        <taxon>Alphaproteobacteria</taxon>
        <taxon>Hyphomicrobiales</taxon>
        <taxon>Nitrobacteraceae</taxon>
        <taxon>Bradyrhizobium</taxon>
    </lineage>
</organism>
<keyword evidence="4" id="KW-0238">DNA-binding</keyword>
<protein>
    <recommendedName>
        <fullName evidence="6">HTH lysR-type domain-containing protein</fullName>
    </recommendedName>
</protein>
<dbReference type="InterPro" id="IPR000847">
    <property type="entry name" value="LysR_HTH_N"/>
</dbReference>
<evidence type="ECO:0000259" key="6">
    <source>
        <dbReference type="PROSITE" id="PS50931"/>
    </source>
</evidence>
<evidence type="ECO:0000256" key="2">
    <source>
        <dbReference type="ARBA" id="ARBA00009437"/>
    </source>
</evidence>
<dbReference type="Pfam" id="PF03466">
    <property type="entry name" value="LysR_substrate"/>
    <property type="match status" value="1"/>
</dbReference>
<keyword evidence="3" id="KW-0805">Transcription regulation</keyword>
<keyword evidence="5" id="KW-0804">Transcription</keyword>
<dbReference type="Gene3D" id="1.10.10.10">
    <property type="entry name" value="Winged helix-like DNA-binding domain superfamily/Winged helix DNA-binding domain"/>
    <property type="match status" value="1"/>
</dbReference>
<comment type="caution">
    <text evidence="7">The sequence shown here is derived from an EMBL/GenBank/DDBJ whole genome shotgun (WGS) entry which is preliminary data.</text>
</comment>
<accession>A0A125Q770</accession>
<evidence type="ECO:0000256" key="3">
    <source>
        <dbReference type="ARBA" id="ARBA00023015"/>
    </source>
</evidence>
<dbReference type="FunFam" id="1.10.10.10:FF:000001">
    <property type="entry name" value="LysR family transcriptional regulator"/>
    <property type="match status" value="1"/>
</dbReference>
<keyword evidence="8" id="KW-1185">Reference proteome</keyword>
<dbReference type="PANTHER" id="PTHR30419:SF8">
    <property type="entry name" value="NITROGEN ASSIMILATION TRANSCRIPTIONAL ACTIVATOR-RELATED"/>
    <property type="match status" value="1"/>
</dbReference>
<dbReference type="Gene3D" id="3.40.190.290">
    <property type="match status" value="1"/>
</dbReference>
<dbReference type="SUPFAM" id="SSF46785">
    <property type="entry name" value="Winged helix' DNA-binding domain"/>
    <property type="match status" value="1"/>
</dbReference>
<dbReference type="CDD" id="cd08440">
    <property type="entry name" value="PBP2_LTTR_like_4"/>
    <property type="match status" value="1"/>
</dbReference>
<sequence length="299" mass="32861">MSQINFKLLHMFIAVAENKSFRQASEQLNRSQSAVSMQIKLLEDQVGAALFHRTTRRVELTAEGLQLLTHARRALGEWENGLREIREVIDIQRGTLSLACVPTIAATALPQALYAFQASYPGININLRELAAEDMLDCLRRREADFGIGPEMEGPTEFQFAPLFRDPIYALATRAFPFRKRSAVDLAELSAYPILLNSKSAALRSMLERALAVRGLQMKIKFEVEHSHTLGALAGAGLGVGILPMIALPRPLKKAMQALPIVNPALERTVCIVSLKGQSFSPAATALTATVQKVFKARA</sequence>
<comment type="function">
    <text evidence="1">NodD regulates the expression of the nodABCFE genes which encode other nodulation proteins. NodD is also a negative regulator of its own expression. Binds flavonoids as inducers.</text>
</comment>
<feature type="domain" description="HTH lysR-type" evidence="6">
    <location>
        <begin position="4"/>
        <end position="61"/>
    </location>
</feature>